<dbReference type="RefSeq" id="XP_017996884.1">
    <property type="nucleotide sequence ID" value="XM_018146315.1"/>
</dbReference>
<organism evidence="2 3">
    <name type="scientific">Cyphellophora attinorum</name>
    <dbReference type="NCBI Taxonomy" id="1664694"/>
    <lineage>
        <taxon>Eukaryota</taxon>
        <taxon>Fungi</taxon>
        <taxon>Dikarya</taxon>
        <taxon>Ascomycota</taxon>
        <taxon>Pezizomycotina</taxon>
        <taxon>Eurotiomycetes</taxon>
        <taxon>Chaetothyriomycetidae</taxon>
        <taxon>Chaetothyriales</taxon>
        <taxon>Cyphellophoraceae</taxon>
        <taxon>Cyphellophora</taxon>
    </lineage>
</organism>
<dbReference type="Proteomes" id="UP000038010">
    <property type="component" value="Unassembled WGS sequence"/>
</dbReference>
<dbReference type="STRING" id="1664694.A0A0N0NJF4"/>
<gene>
    <name evidence="2" type="ORF">AB675_6051</name>
</gene>
<evidence type="ECO:0000256" key="1">
    <source>
        <dbReference type="SAM" id="MobiDB-lite"/>
    </source>
</evidence>
<evidence type="ECO:0000313" key="3">
    <source>
        <dbReference type="Proteomes" id="UP000038010"/>
    </source>
</evidence>
<feature type="compositionally biased region" description="Basic and acidic residues" evidence="1">
    <location>
        <begin position="266"/>
        <end position="279"/>
    </location>
</feature>
<evidence type="ECO:0000313" key="2">
    <source>
        <dbReference type="EMBL" id="KPI36921.1"/>
    </source>
</evidence>
<accession>A0A0N0NJF4</accession>
<reference evidence="2 3" key="1">
    <citation type="submission" date="2015-06" db="EMBL/GenBank/DDBJ databases">
        <title>Draft genome of the ant-associated black yeast Phialophora attae CBS 131958.</title>
        <authorList>
            <person name="Moreno L.F."/>
            <person name="Stielow B.J."/>
            <person name="de Hoog S."/>
            <person name="Vicente V.A."/>
            <person name="Weiss V.A."/>
            <person name="de Vries M."/>
            <person name="Cruz L.M."/>
            <person name="Souza E.M."/>
        </authorList>
    </citation>
    <scope>NUCLEOTIDE SEQUENCE [LARGE SCALE GENOMIC DNA]</scope>
    <source>
        <strain evidence="2 3">CBS 131958</strain>
    </source>
</reference>
<proteinExistence type="predicted"/>
<dbReference type="EMBL" id="LFJN01000027">
    <property type="protein sequence ID" value="KPI36921.1"/>
    <property type="molecule type" value="Genomic_DNA"/>
</dbReference>
<sequence length="279" mass="30289">MSEGNYGADLFMNHTYKALRVIGQGYNLLYTVWCSGERELYDLIADPYALDNIHPPMQPMTNNNITGRRSFLNDSLSNNTIDFHTETPPSPLAADLHAPPTYFSSQATTLTKSNLPLEVPIERLLQRLNALLALLKTCKGCACTHPWEFLCPYPHCSPFPPLCPTSPSFPSPAINSTGPADKPVAGAANPPNAIRNLREALDPFWDNWFDSTTEDWAFSWCELGYIAAAEMGGPWGSGAAMGLEVDVGALEREGNGGVGGQGLEVEEGKGSADVVRTEL</sequence>
<feature type="region of interest" description="Disordered" evidence="1">
    <location>
        <begin position="254"/>
        <end position="279"/>
    </location>
</feature>
<dbReference type="OrthoDB" id="96314at2759"/>
<dbReference type="VEuPathDB" id="FungiDB:AB675_6051"/>
<name>A0A0N0NJF4_9EURO</name>
<comment type="caution">
    <text evidence="2">The sequence shown here is derived from an EMBL/GenBank/DDBJ whole genome shotgun (WGS) entry which is preliminary data.</text>
</comment>
<protein>
    <recommendedName>
        <fullName evidence="4">Arylsulfatase</fullName>
    </recommendedName>
</protein>
<dbReference type="GeneID" id="28738195"/>
<evidence type="ECO:0008006" key="4">
    <source>
        <dbReference type="Google" id="ProtNLM"/>
    </source>
</evidence>
<keyword evidence="3" id="KW-1185">Reference proteome</keyword>
<dbReference type="AlphaFoldDB" id="A0A0N0NJF4"/>